<name>A0A0D8C9I3_GEOKU</name>
<dbReference type="AlphaFoldDB" id="A0A0D8C9I3"/>
<gene>
    <name evidence="1" type="ORF">LG52_3896</name>
</gene>
<comment type="caution">
    <text evidence="1">The sequence shown here is derived from an EMBL/GenBank/DDBJ whole genome shotgun (WGS) entry which is preliminary data.</text>
</comment>
<accession>A0A0D8C9I3</accession>
<dbReference type="Proteomes" id="UP000032522">
    <property type="component" value="Unassembled WGS sequence"/>
</dbReference>
<evidence type="ECO:0000313" key="1">
    <source>
        <dbReference type="EMBL" id="KJE32232.1"/>
    </source>
</evidence>
<evidence type="ECO:0008006" key="3">
    <source>
        <dbReference type="Google" id="ProtNLM"/>
    </source>
</evidence>
<organism evidence="1 2">
    <name type="scientific">Geobacillus kaustophilus</name>
    <dbReference type="NCBI Taxonomy" id="1462"/>
    <lineage>
        <taxon>Bacteria</taxon>
        <taxon>Bacillati</taxon>
        <taxon>Bacillota</taxon>
        <taxon>Bacilli</taxon>
        <taxon>Bacillales</taxon>
        <taxon>Anoxybacillaceae</taxon>
        <taxon>Geobacillus</taxon>
        <taxon>Geobacillus thermoleovorans group</taxon>
    </lineage>
</organism>
<proteinExistence type="predicted"/>
<dbReference type="PATRIC" id="fig|1462.6.peg.101"/>
<evidence type="ECO:0000313" key="2">
    <source>
        <dbReference type="Proteomes" id="UP000032522"/>
    </source>
</evidence>
<dbReference type="EMBL" id="JYBP01000002">
    <property type="protein sequence ID" value="KJE32232.1"/>
    <property type="molecule type" value="Genomic_DNA"/>
</dbReference>
<protein>
    <recommendedName>
        <fullName evidence="3">Helix-turn-helix domain protein</fullName>
    </recommendedName>
</protein>
<reference evidence="1 2" key="1">
    <citation type="submission" date="2015-01" db="EMBL/GenBank/DDBJ databases">
        <authorList>
            <person name="Filippidou S."/>
            <person name="Jeanneret N."/>
            <person name="Russel-Delif L."/>
            <person name="Junier T."/>
            <person name="Wunderlin T."/>
            <person name="Molina V."/>
            <person name="Johnson S.L."/>
            <person name="Davenport K.W."/>
            <person name="Chain P.S."/>
            <person name="Dorador C."/>
            <person name="Junier P."/>
        </authorList>
    </citation>
    <scope>NUCLEOTIDE SEQUENCE [LARGE SCALE GENOMIC DNA]</scope>
    <source>
        <strain evidence="1 2">Et7/4</strain>
    </source>
</reference>
<sequence length="98" mass="11513">MLMLSRIFATDEGEVNVSYHFASKKELEDFIKSEVLGVAETMEILGVTYQRLSKLMESGRITPIKIFQKDKLFFRTDVESLSKELKELRKKYRPYDVE</sequence>